<dbReference type="InterPro" id="IPR011989">
    <property type="entry name" value="ARM-like"/>
</dbReference>
<comment type="caution">
    <text evidence="6">The sequence shown here is derived from an EMBL/GenBank/DDBJ whole genome shotgun (WGS) entry which is preliminary data.</text>
</comment>
<organism evidence="6 7">
    <name type="scientific">Acropora cervicornis</name>
    <name type="common">Staghorn coral</name>
    <dbReference type="NCBI Taxonomy" id="6130"/>
    <lineage>
        <taxon>Eukaryota</taxon>
        <taxon>Metazoa</taxon>
        <taxon>Cnidaria</taxon>
        <taxon>Anthozoa</taxon>
        <taxon>Hexacorallia</taxon>
        <taxon>Scleractinia</taxon>
        <taxon>Astrocoeniina</taxon>
        <taxon>Acroporidae</taxon>
        <taxon>Acropora</taxon>
    </lineage>
</organism>
<gene>
    <name evidence="6" type="ORF">P5673_002475</name>
</gene>
<dbReference type="GO" id="GO:0005737">
    <property type="term" value="C:cytoplasm"/>
    <property type="evidence" value="ECO:0007669"/>
    <property type="project" value="TreeGrafter"/>
</dbReference>
<keyword evidence="4" id="KW-0472">Membrane</keyword>
<keyword evidence="2" id="KW-0862">Zinc</keyword>
<evidence type="ECO:0000313" key="6">
    <source>
        <dbReference type="EMBL" id="KAK2572257.1"/>
    </source>
</evidence>
<evidence type="ECO:0000313" key="7">
    <source>
        <dbReference type="Proteomes" id="UP001249851"/>
    </source>
</evidence>
<dbReference type="SMART" id="SM00184">
    <property type="entry name" value="RING"/>
    <property type="match status" value="1"/>
</dbReference>
<dbReference type="InterPro" id="IPR057567">
    <property type="entry name" value="TPR_TTI1_C"/>
</dbReference>
<dbReference type="InterPro" id="IPR013083">
    <property type="entry name" value="Znf_RING/FYVE/PHD"/>
</dbReference>
<dbReference type="GO" id="GO:0008270">
    <property type="term" value="F:zinc ion binding"/>
    <property type="evidence" value="ECO:0007669"/>
    <property type="project" value="UniProtKB-KW"/>
</dbReference>
<dbReference type="AlphaFoldDB" id="A0AAD9R339"/>
<dbReference type="Pfam" id="PF24173">
    <property type="entry name" value="TPR_TTI1_N"/>
    <property type="match status" value="1"/>
</dbReference>
<dbReference type="Pfam" id="PF24181">
    <property type="entry name" value="TPR_TTI1_C"/>
    <property type="match status" value="1"/>
</dbReference>
<proteinExistence type="predicted"/>
<dbReference type="InterPro" id="IPR001841">
    <property type="entry name" value="Znf_RING"/>
</dbReference>
<reference evidence="6" key="2">
    <citation type="journal article" date="2023" name="Science">
        <title>Genomic signatures of disease resistance in endangered staghorn corals.</title>
        <authorList>
            <person name="Vollmer S.V."/>
            <person name="Selwyn J.D."/>
            <person name="Despard B.A."/>
            <person name="Roesel C.L."/>
        </authorList>
    </citation>
    <scope>NUCLEOTIDE SEQUENCE</scope>
    <source>
        <strain evidence="6">K2</strain>
    </source>
</reference>
<dbReference type="Gene3D" id="3.30.40.10">
    <property type="entry name" value="Zinc/RING finger domain, C3HC4 (zinc finger)"/>
    <property type="match status" value="1"/>
</dbReference>
<keyword evidence="4" id="KW-1133">Transmembrane helix</keyword>
<dbReference type="InterPro" id="IPR049362">
    <property type="entry name" value="TTI1_rpt"/>
</dbReference>
<evidence type="ECO:0000256" key="1">
    <source>
        <dbReference type="ARBA" id="ARBA00022771"/>
    </source>
</evidence>
<keyword evidence="4" id="KW-0812">Transmembrane</keyword>
<evidence type="ECO:0000256" key="4">
    <source>
        <dbReference type="SAM" id="Phobius"/>
    </source>
</evidence>
<accession>A0AAD9R339</accession>
<protein>
    <submittedName>
        <fullName evidence="6">TELO2-interacting protein 1-like protein</fullName>
    </submittedName>
</protein>
<dbReference type="CDD" id="cd16469">
    <property type="entry name" value="RING-H2_RNF24-like"/>
    <property type="match status" value="1"/>
</dbReference>
<dbReference type="PROSITE" id="PS50089">
    <property type="entry name" value="ZF_RING_2"/>
    <property type="match status" value="1"/>
</dbReference>
<feature type="transmembrane region" description="Helical" evidence="4">
    <location>
        <begin position="1098"/>
        <end position="1118"/>
    </location>
</feature>
<dbReference type="PANTHER" id="PTHR18460">
    <property type="entry name" value="TEL2 INTERACTING PROTEIN 1 TTI1 FAMILY MEMBER"/>
    <property type="match status" value="1"/>
</dbReference>
<dbReference type="PANTHER" id="PTHR18460:SF3">
    <property type="entry name" value="TELO2-INTERACTING PROTEIN 1 HOMOLOG"/>
    <property type="match status" value="1"/>
</dbReference>
<keyword evidence="1 3" id="KW-0479">Metal-binding</keyword>
<dbReference type="SUPFAM" id="SSF57850">
    <property type="entry name" value="RING/U-box"/>
    <property type="match status" value="1"/>
</dbReference>
<evidence type="ECO:0000259" key="5">
    <source>
        <dbReference type="PROSITE" id="PS50089"/>
    </source>
</evidence>
<feature type="domain" description="RING-type" evidence="5">
    <location>
        <begin position="1144"/>
        <end position="1185"/>
    </location>
</feature>
<dbReference type="EMBL" id="JARQWQ010000004">
    <property type="protein sequence ID" value="KAK2572257.1"/>
    <property type="molecule type" value="Genomic_DNA"/>
</dbReference>
<dbReference type="Gene3D" id="1.25.10.10">
    <property type="entry name" value="Leucine-rich Repeat Variant"/>
    <property type="match status" value="3"/>
</dbReference>
<dbReference type="InterPro" id="IPR052587">
    <property type="entry name" value="TELO2-interacting_protein_1"/>
</dbReference>
<dbReference type="Proteomes" id="UP001249851">
    <property type="component" value="Unassembled WGS sequence"/>
</dbReference>
<evidence type="ECO:0000256" key="2">
    <source>
        <dbReference type="ARBA" id="ARBA00022833"/>
    </source>
</evidence>
<evidence type="ECO:0000256" key="3">
    <source>
        <dbReference type="PROSITE-ProRule" id="PRU00175"/>
    </source>
</evidence>
<dbReference type="Pfam" id="PF13639">
    <property type="entry name" value="zf-RING_2"/>
    <property type="match status" value="1"/>
</dbReference>
<dbReference type="SUPFAM" id="SSF48371">
    <property type="entry name" value="ARM repeat"/>
    <property type="match status" value="1"/>
</dbReference>
<sequence length="1208" mass="136299">MGPDPSESFKEIRPLCNKVSKDPSPKNIGELECKLRYLDTNHLTQLVEYVLFPLKLTLQSPNVNNQVKELVVRCLDTLFTRASIGQLGTFEEMFKYLCMLLSSRDVGPGQVADLPEELKLVTVDCLSRLIQSTKLIVKGAFFSPRCLPILGHAVSILLALSEKEKARNLKLSALRCLGNLACCNSGTSLEKDKDREALESAIKDSMAMIFASFIPGISTCLCRIVTGDDKQGHVILSQAIDVWGEILSLVMNDHYLPNNPENGDDVISQLASLAVKSQFSGMQKTEETGVFNSIPENTDKLQSLKVSRTIAWFNETASKLKIILERLKVVCTNPNWKVRLALARFCDKLLTNCRNAMQACVPGMVDLLVGLTEDDYDLVASFSRTALENLSQQLGNGSSFLNSLLEENLHSSLTSLPKLMRTSEDVKKIHSLNLVLGYLNLLEKRFSSLLNSSSHLRRLSLALVQTAVLPSETKGENPMSFPASQFANSKYPKYRFKHFADEKVRVAVTQLCNMLGYYGNLSLLTDHFLDLFHESKCYQKQAVYIMNEIVSGFSNRRLSEASIKSEGIGSAECAVENNHGKLQEIHDSVGLLITEYLSDGNWNLVTSNSPSWHKDISSDPNDFLSGKKEEKQAKALSFEILNSNIQLTCLFLEAIGLFSNVYTSQFEQFLMRVLFPIMVKLGDDNAAVSRSAYETLAHICRSCDYKSVDELIARNADYLVNAISLDIKYVFVNRRAPSVLKVMIQYSNSTILSIIEDTLMQIFFVIDLYPDELLDLLINVLHTLVQKINKWFPPLVEEHRKEEGELEKVLQDTKATNLSSGEIRQFFLDYHKRKQQSMGNFETEEQEDEIIKESNKSVTEEAFEPDKKPEFPRHVKYVTQVLEKCIHFLSSKSPCLRLLVLDTIEAGIQALSQSENQLLPMIHRLWPAMVKRFTDSEQVVAIKAVNVLSTMAGASGTFMQRRVIKDAFPPMIKFLDKQAQVSIKSGPLYSHSQIFKLQLTVLRNLGSLCKQLEVSDTNLSPLVLVCGQYLSFRQPKELQQVALETFKDFASVEPDLIWLSLNDLYCPREFNPPHQALKPVKLAGVGPQSKEYADNVNLLLSAIFLVVGLCLAFCCYLLRANEDFHCQSEFRRRPTHVSGLRTTCAICLDDFHNKEDISICRCGHAYHCKCIMEWMEIKETCPICQHNYRQKNEIQNGERAPLLFNIDL</sequence>
<name>A0AAD9R339_ACRCE</name>
<dbReference type="Pfam" id="PF24176">
    <property type="entry name" value="TPR_TTI1_2nd"/>
    <property type="match status" value="1"/>
</dbReference>
<keyword evidence="7" id="KW-1185">Reference proteome</keyword>
<dbReference type="Pfam" id="PF21547">
    <property type="entry name" value="TTI1"/>
    <property type="match status" value="1"/>
</dbReference>
<dbReference type="InterPro" id="IPR057566">
    <property type="entry name" value="TPR_TTI1_N"/>
</dbReference>
<dbReference type="InterPro" id="IPR016024">
    <property type="entry name" value="ARM-type_fold"/>
</dbReference>
<reference evidence="6" key="1">
    <citation type="journal article" date="2023" name="G3 (Bethesda)">
        <title>Whole genome assembly and annotation of the endangered Caribbean coral Acropora cervicornis.</title>
        <authorList>
            <person name="Selwyn J.D."/>
            <person name="Vollmer S.V."/>
        </authorList>
    </citation>
    <scope>NUCLEOTIDE SEQUENCE</scope>
    <source>
        <strain evidence="6">K2</strain>
    </source>
</reference>
<keyword evidence="1 3" id="KW-0863">Zinc-finger</keyword>